<dbReference type="Gene3D" id="3.30.420.10">
    <property type="entry name" value="Ribonuclease H-like superfamily/Ribonuclease H"/>
    <property type="match status" value="1"/>
</dbReference>
<feature type="region of interest" description="Disordered" evidence="13">
    <location>
        <begin position="1"/>
        <end position="69"/>
    </location>
</feature>
<comment type="catalytic activity">
    <reaction evidence="12">
        <text>DNA(n) + a 2'-deoxyribonucleoside 5'-triphosphate = DNA(n+1) + diphosphate</text>
        <dbReference type="Rhea" id="RHEA:22508"/>
        <dbReference type="Rhea" id="RHEA-COMP:17339"/>
        <dbReference type="Rhea" id="RHEA-COMP:17340"/>
        <dbReference type="ChEBI" id="CHEBI:33019"/>
        <dbReference type="ChEBI" id="CHEBI:61560"/>
        <dbReference type="ChEBI" id="CHEBI:173112"/>
        <dbReference type="EC" id="2.7.7.7"/>
    </reaction>
</comment>
<dbReference type="SMART" id="SM00486">
    <property type="entry name" value="POLBc"/>
    <property type="match status" value="1"/>
</dbReference>
<evidence type="ECO:0000256" key="4">
    <source>
        <dbReference type="ARBA" id="ARBA00022695"/>
    </source>
</evidence>
<dbReference type="PANTHER" id="PTHR45861">
    <property type="entry name" value="DNA POLYMERASE ALPHA CATALYTIC SUBUNIT"/>
    <property type="match status" value="1"/>
</dbReference>
<dbReference type="Gene3D" id="1.10.132.60">
    <property type="entry name" value="DNA polymerase family B, C-terminal domain"/>
    <property type="match status" value="1"/>
</dbReference>
<dbReference type="PRINTS" id="PR00106">
    <property type="entry name" value="DNAPOLB"/>
</dbReference>
<comment type="subcellular location">
    <subcellularLocation>
        <location evidence="1">Nucleus</location>
    </subcellularLocation>
</comment>
<evidence type="ECO:0000256" key="3">
    <source>
        <dbReference type="ARBA" id="ARBA00022679"/>
    </source>
</evidence>
<evidence type="ECO:0000256" key="13">
    <source>
        <dbReference type="SAM" id="MobiDB-lite"/>
    </source>
</evidence>
<evidence type="ECO:0000256" key="1">
    <source>
        <dbReference type="ARBA" id="ARBA00004123"/>
    </source>
</evidence>
<dbReference type="Pfam" id="PF00136">
    <property type="entry name" value="DNA_pol_B"/>
    <property type="match status" value="1"/>
</dbReference>
<dbReference type="EMBL" id="LR877158">
    <property type="protein sequence ID" value="CAD2219433.1"/>
    <property type="molecule type" value="Genomic_DNA"/>
</dbReference>
<dbReference type="GO" id="GO:0008270">
    <property type="term" value="F:zinc ion binding"/>
    <property type="evidence" value="ECO:0007669"/>
    <property type="project" value="UniProtKB-KW"/>
</dbReference>
<proteinExistence type="inferred from homology"/>
<evidence type="ECO:0000256" key="5">
    <source>
        <dbReference type="ARBA" id="ARBA00022705"/>
    </source>
</evidence>
<keyword evidence="3 12" id="KW-0808">Transferase</keyword>
<keyword evidence="5 12" id="KW-0235">DNA replication</keyword>
<dbReference type="GO" id="GO:0005658">
    <property type="term" value="C:alpha DNA polymerase:primase complex"/>
    <property type="evidence" value="ECO:0007669"/>
    <property type="project" value="TreeGrafter"/>
</dbReference>
<feature type="domain" description="DNA-directed DNA polymerase family B multifunctional" evidence="14">
    <location>
        <begin position="534"/>
        <end position="978"/>
    </location>
</feature>
<evidence type="ECO:0000256" key="10">
    <source>
        <dbReference type="ARBA" id="ARBA00023125"/>
    </source>
</evidence>
<dbReference type="InterPro" id="IPR036397">
    <property type="entry name" value="RNaseH_sf"/>
</dbReference>
<accession>A0A7G2CLJ9</accession>
<evidence type="ECO:0000256" key="12">
    <source>
        <dbReference type="RuleBase" id="RU000442"/>
    </source>
</evidence>
<dbReference type="AlphaFoldDB" id="A0A7G2CLJ9"/>
<dbReference type="VEuPathDB" id="TriTrypDB:ADEAN_000693800"/>
<dbReference type="InterPro" id="IPR023211">
    <property type="entry name" value="DNA_pol_palm_dom_sf"/>
</dbReference>
<dbReference type="Proteomes" id="UP000515908">
    <property type="component" value="Chromosome 14"/>
</dbReference>
<dbReference type="GO" id="GO:0003688">
    <property type="term" value="F:DNA replication origin binding"/>
    <property type="evidence" value="ECO:0007669"/>
    <property type="project" value="TreeGrafter"/>
</dbReference>
<evidence type="ECO:0000256" key="2">
    <source>
        <dbReference type="ARBA" id="ARBA00005755"/>
    </source>
</evidence>
<feature type="compositionally biased region" description="Basic and acidic residues" evidence="13">
    <location>
        <begin position="43"/>
        <end position="57"/>
    </location>
</feature>
<keyword evidence="16" id="KW-0540">Nuclease</keyword>
<evidence type="ECO:0000256" key="9">
    <source>
        <dbReference type="ARBA" id="ARBA00022932"/>
    </source>
</evidence>
<dbReference type="GO" id="GO:0000166">
    <property type="term" value="F:nucleotide binding"/>
    <property type="evidence" value="ECO:0007669"/>
    <property type="project" value="InterPro"/>
</dbReference>
<protein>
    <recommendedName>
        <fullName evidence="12">DNA polymerase</fullName>
        <ecNumber evidence="12">2.7.7.7</ecNumber>
    </recommendedName>
</protein>
<gene>
    <name evidence="16" type="ORF">ADEAN_000693800</name>
</gene>
<dbReference type="InterPro" id="IPR017964">
    <property type="entry name" value="DNA-dir_DNA_pol_B_CS"/>
</dbReference>
<keyword evidence="17" id="KW-1185">Reference proteome</keyword>
<dbReference type="InterPro" id="IPR006134">
    <property type="entry name" value="DNA-dir_DNA_pol_B_multi_dom"/>
</dbReference>
<dbReference type="Pfam" id="PF03104">
    <property type="entry name" value="DNA_pol_B_exo1"/>
    <property type="match status" value="1"/>
</dbReference>
<dbReference type="GO" id="GO:0006272">
    <property type="term" value="P:leading strand elongation"/>
    <property type="evidence" value="ECO:0007669"/>
    <property type="project" value="TreeGrafter"/>
</dbReference>
<evidence type="ECO:0000256" key="8">
    <source>
        <dbReference type="ARBA" id="ARBA00022833"/>
    </source>
</evidence>
<dbReference type="Gene3D" id="3.90.1600.10">
    <property type="entry name" value="Palm domain of DNA polymerase"/>
    <property type="match status" value="2"/>
</dbReference>
<dbReference type="Gene3D" id="3.30.70.2820">
    <property type="match status" value="1"/>
</dbReference>
<organism evidence="16 17">
    <name type="scientific">Angomonas deanei</name>
    <dbReference type="NCBI Taxonomy" id="59799"/>
    <lineage>
        <taxon>Eukaryota</taxon>
        <taxon>Discoba</taxon>
        <taxon>Euglenozoa</taxon>
        <taxon>Kinetoplastea</taxon>
        <taxon>Metakinetoplastina</taxon>
        <taxon>Trypanosomatida</taxon>
        <taxon>Trypanosomatidae</taxon>
        <taxon>Strigomonadinae</taxon>
        <taxon>Angomonas</taxon>
    </lineage>
</organism>
<dbReference type="SUPFAM" id="SSF56672">
    <property type="entry name" value="DNA/RNA polymerases"/>
    <property type="match status" value="1"/>
</dbReference>
<keyword evidence="11" id="KW-0539">Nucleus</keyword>
<keyword evidence="16" id="KW-0269">Exonuclease</keyword>
<keyword evidence="7" id="KW-0863">Zinc-finger</keyword>
<dbReference type="PROSITE" id="PS00116">
    <property type="entry name" value="DNA_POLYMERASE_B"/>
    <property type="match status" value="1"/>
</dbReference>
<dbReference type="InterPro" id="IPR012337">
    <property type="entry name" value="RNaseH-like_sf"/>
</dbReference>
<keyword evidence="6" id="KW-0479">Metal-binding</keyword>
<evidence type="ECO:0000256" key="6">
    <source>
        <dbReference type="ARBA" id="ARBA00022723"/>
    </source>
</evidence>
<feature type="domain" description="DNA-directed DNA polymerase family B exonuclease" evidence="15">
    <location>
        <begin position="229"/>
        <end position="462"/>
    </location>
</feature>
<feature type="compositionally biased region" description="Basic and acidic residues" evidence="13">
    <location>
        <begin position="14"/>
        <end position="36"/>
    </location>
</feature>
<dbReference type="GO" id="GO:1902975">
    <property type="term" value="P:mitotic DNA replication initiation"/>
    <property type="evidence" value="ECO:0007669"/>
    <property type="project" value="InterPro"/>
</dbReference>
<dbReference type="EC" id="2.7.7.7" evidence="12"/>
<evidence type="ECO:0000256" key="11">
    <source>
        <dbReference type="ARBA" id="ARBA00023242"/>
    </source>
</evidence>
<dbReference type="GO" id="GO:0004527">
    <property type="term" value="F:exonuclease activity"/>
    <property type="evidence" value="ECO:0007669"/>
    <property type="project" value="UniProtKB-KW"/>
</dbReference>
<dbReference type="InterPro" id="IPR006172">
    <property type="entry name" value="DNA-dir_DNA_pol_B"/>
</dbReference>
<dbReference type="GO" id="GO:0003682">
    <property type="term" value="F:chromatin binding"/>
    <property type="evidence" value="ECO:0007669"/>
    <property type="project" value="TreeGrafter"/>
</dbReference>
<evidence type="ECO:0000259" key="14">
    <source>
        <dbReference type="Pfam" id="PF00136"/>
    </source>
</evidence>
<evidence type="ECO:0000256" key="7">
    <source>
        <dbReference type="ARBA" id="ARBA00022771"/>
    </source>
</evidence>
<dbReference type="GO" id="GO:0006273">
    <property type="term" value="P:lagging strand elongation"/>
    <property type="evidence" value="ECO:0007669"/>
    <property type="project" value="TreeGrafter"/>
</dbReference>
<dbReference type="Gene3D" id="2.40.50.730">
    <property type="match status" value="1"/>
</dbReference>
<comment type="similarity">
    <text evidence="2 12">Belongs to the DNA polymerase type-B family.</text>
</comment>
<dbReference type="PANTHER" id="PTHR45861:SF1">
    <property type="entry name" value="DNA POLYMERASE ALPHA CATALYTIC SUBUNIT"/>
    <property type="match status" value="1"/>
</dbReference>
<sequence length="1196" mass="134534">MASLARTGATVLKSEADPIDKPAEPTEATLKVKLEDEQFDYNSEEKKKRPVKRERDTNQATTKGGYLSVEKPKEEIRLSDDFKTEQSAQTFHPNVDGDTSHLFYWFDAKEQPYHLTVDPGSIFLFGKKLCATGPKTHYASCCVRVRNVERVLYLLPKPGSSESEVVAEINSLCRAQSIEQRKIKFVERYYTFEDTSIPRGKGIWAELRFPGKYPPLTIKSGRHIASVIGSSYSLLELFLLSKKIMGPCFLDLGKMTPASIRISHCEEEYIIDNPDAIEADTRNLSPPPLTLCSIQLHSQLDSSGSASEIIIVSMSVFRNVNLEGNLRSTADEIHTGIRPVEGGNIPIDLETFCSKKGFSGVQRFTNEVQLLRWCATKLGSIDADFLVGHNVLGFTVNTLLRRYQDLNVSNWSTIGRLDLKKFPRLHGLSTAQEKEVCVGRLVVDSYLLSREYFKSVNYKLSALADQMGIRGFAEGTSDFEPGVSVITPEVQANTQSLFKCLIQIGSCAIVSTGVVSHLDAIRLTKRLCTIAGNLWSHTLYGGRSERIEYLLLHTFYGLGFILPDKKPFENKRNREDEEGDEKKKKGKYQGGMVLDPKCGLYSDYILLLDFNSLYPSLIQEFKICFTTVEQNDEEVPTLPSESLVCDACAEKGVTPPCLHKCVLPKVIKSLVDSRREVKRLMKTEKDPNNLALLEIRQKALKLTANSMYGCLGFEHSRFYAQKLAELTTQYGRDALQKTVDLIPQINPSLRVIYGDTDSVMIQTGIKNDIRSVRDLGLEIKTKVNKGYQSLEIDIDGVFRAMLLLKKKKYAALTVVDWEGEGKVIKKEVKGLDMVRRDWCPLSKKVSDAVLNRILNADGGEDILDYIVSYMKDVAEHVRIGDRYTLDDYVISKSLTKEPESYRGSTFPHASVALRMKERKEMVRVGDLIPYVICTGSDKLSEKAYHVEEMRKSSSLQIDAEWYLSSQLYPPVLRLCEHIQGFSDAQLSEAMGIVYHGNSANRTDLNDDGDANPFSHCGLFKSTETDECFPAALPLQVACTHCRRLTPINPHKRVLDYLANTGGAPQVIDLYVCASCNKSLPVDYLANCLTQTMDKFFRQFYQSGGGKSSVDALRNQFTYFRALFDVPHAPGCPPPVKRYHLELTRRCIGLLDRKLYTLQESEQPETERQEPVDPLQASSDGFYKRIANLYVNLGNLF</sequence>
<dbReference type="CDD" id="cd05776">
    <property type="entry name" value="DNA_polB_alpha_exo"/>
    <property type="match status" value="1"/>
</dbReference>
<keyword evidence="4 12" id="KW-0548">Nucleotidyltransferase</keyword>
<dbReference type="InterPro" id="IPR042087">
    <property type="entry name" value="DNA_pol_B_thumb"/>
</dbReference>
<keyword evidence="16" id="KW-0378">Hydrolase</keyword>
<dbReference type="CDD" id="cd05532">
    <property type="entry name" value="POLBc_alpha"/>
    <property type="match status" value="1"/>
</dbReference>
<keyword evidence="8" id="KW-0862">Zinc</keyword>
<dbReference type="GO" id="GO:0003697">
    <property type="term" value="F:single-stranded DNA binding"/>
    <property type="evidence" value="ECO:0007669"/>
    <property type="project" value="TreeGrafter"/>
</dbReference>
<dbReference type="FunFam" id="1.10.132.60:FF:000004">
    <property type="entry name" value="DNA polymerase"/>
    <property type="match status" value="1"/>
</dbReference>
<evidence type="ECO:0000259" key="15">
    <source>
        <dbReference type="Pfam" id="PF03104"/>
    </source>
</evidence>
<dbReference type="InterPro" id="IPR043502">
    <property type="entry name" value="DNA/RNA_pol_sf"/>
</dbReference>
<dbReference type="GO" id="GO:0003887">
    <property type="term" value="F:DNA-directed DNA polymerase activity"/>
    <property type="evidence" value="ECO:0007669"/>
    <property type="project" value="UniProtKB-KW"/>
</dbReference>
<dbReference type="InterPro" id="IPR006133">
    <property type="entry name" value="DNA-dir_DNA_pol_B_exonuc"/>
</dbReference>
<name>A0A7G2CLJ9_9TRYP</name>
<evidence type="ECO:0000313" key="16">
    <source>
        <dbReference type="EMBL" id="CAD2219433.1"/>
    </source>
</evidence>
<keyword evidence="9 12" id="KW-0239">DNA-directed DNA polymerase</keyword>
<keyword evidence="10 12" id="KW-0238">DNA-binding</keyword>
<evidence type="ECO:0000313" key="17">
    <source>
        <dbReference type="Proteomes" id="UP000515908"/>
    </source>
</evidence>
<reference evidence="16 17" key="1">
    <citation type="submission" date="2020-08" db="EMBL/GenBank/DDBJ databases">
        <authorList>
            <person name="Newling K."/>
            <person name="Davey J."/>
            <person name="Forrester S."/>
        </authorList>
    </citation>
    <scope>NUCLEOTIDE SEQUENCE [LARGE SCALE GENOMIC DNA]</scope>
    <source>
        <strain evidence="17">Crithidia deanei Carvalho (ATCC PRA-265)</strain>
    </source>
</reference>
<dbReference type="SUPFAM" id="SSF53098">
    <property type="entry name" value="Ribonuclease H-like"/>
    <property type="match status" value="1"/>
</dbReference>
<dbReference type="NCBIfam" id="TIGR00592">
    <property type="entry name" value="pol2"/>
    <property type="match status" value="1"/>
</dbReference>
<dbReference type="InterPro" id="IPR045846">
    <property type="entry name" value="POLBc_alpha"/>
</dbReference>